<dbReference type="GO" id="GO:0030246">
    <property type="term" value="F:carbohydrate binding"/>
    <property type="evidence" value="ECO:0007669"/>
    <property type="project" value="TreeGrafter"/>
</dbReference>
<dbReference type="SUPFAM" id="SSF53822">
    <property type="entry name" value="Periplasmic binding protein-like I"/>
    <property type="match status" value="1"/>
</dbReference>
<dbReference type="CDD" id="cd19991">
    <property type="entry name" value="PBP1_ABC_xylose_binding"/>
    <property type="match status" value="1"/>
</dbReference>
<protein>
    <submittedName>
        <fullName evidence="5">Simple sugar transport system substrate-binding protein/D-xylose transport system substrate-binding protein</fullName>
    </submittedName>
</protein>
<proteinExistence type="predicted"/>
<dbReference type="InterPro" id="IPR028082">
    <property type="entry name" value="Peripla_BP_I"/>
</dbReference>
<feature type="signal peptide" evidence="3">
    <location>
        <begin position="1"/>
        <end position="19"/>
    </location>
</feature>
<dbReference type="Pfam" id="PF13407">
    <property type="entry name" value="Peripla_BP_4"/>
    <property type="match status" value="1"/>
</dbReference>
<evidence type="ECO:0000256" key="1">
    <source>
        <dbReference type="ARBA" id="ARBA00004196"/>
    </source>
</evidence>
<evidence type="ECO:0000256" key="3">
    <source>
        <dbReference type="SAM" id="SignalP"/>
    </source>
</evidence>
<feature type="domain" description="Periplasmic binding protein" evidence="4">
    <location>
        <begin position="47"/>
        <end position="300"/>
    </location>
</feature>
<dbReference type="GO" id="GO:0030288">
    <property type="term" value="C:outer membrane-bounded periplasmic space"/>
    <property type="evidence" value="ECO:0007669"/>
    <property type="project" value="TreeGrafter"/>
</dbReference>
<dbReference type="RefSeq" id="WP_241993899.1">
    <property type="nucleotide sequence ID" value="NZ_JABUHM010000004.1"/>
</dbReference>
<organism evidence="5 6">
    <name type="scientific">Mesobacillus foraminis</name>
    <dbReference type="NCBI Taxonomy" id="279826"/>
    <lineage>
        <taxon>Bacteria</taxon>
        <taxon>Bacillati</taxon>
        <taxon>Bacillota</taxon>
        <taxon>Bacilli</taxon>
        <taxon>Bacillales</taxon>
        <taxon>Bacillaceae</taxon>
        <taxon>Mesobacillus</taxon>
    </lineage>
</organism>
<dbReference type="InterPro" id="IPR050555">
    <property type="entry name" value="Bact_Solute-Bind_Prot2"/>
</dbReference>
<keyword evidence="6" id="KW-1185">Reference proteome</keyword>
<dbReference type="PANTHER" id="PTHR30036:SF1">
    <property type="entry name" value="D-XYLOSE-BINDING PERIPLASMIC PROTEIN"/>
    <property type="match status" value="1"/>
</dbReference>
<dbReference type="EMBL" id="SLVV01000006">
    <property type="protein sequence ID" value="TCN25062.1"/>
    <property type="molecule type" value="Genomic_DNA"/>
</dbReference>
<dbReference type="InterPro" id="IPR025997">
    <property type="entry name" value="SBP_2_dom"/>
</dbReference>
<dbReference type="PROSITE" id="PS51257">
    <property type="entry name" value="PROKAR_LIPOPROTEIN"/>
    <property type="match status" value="1"/>
</dbReference>
<name>A0A4R2BFF4_9BACI</name>
<comment type="subcellular location">
    <subcellularLocation>
        <location evidence="1">Cell envelope</location>
    </subcellularLocation>
</comment>
<dbReference type="PANTHER" id="PTHR30036">
    <property type="entry name" value="D-XYLOSE-BINDING PERIPLASMIC PROTEIN"/>
    <property type="match status" value="1"/>
</dbReference>
<dbReference type="AlphaFoldDB" id="A0A4R2BFF4"/>
<evidence type="ECO:0000259" key="4">
    <source>
        <dbReference type="Pfam" id="PF13407"/>
    </source>
</evidence>
<evidence type="ECO:0000313" key="6">
    <source>
        <dbReference type="Proteomes" id="UP000295689"/>
    </source>
</evidence>
<keyword evidence="5" id="KW-0762">Sugar transport</keyword>
<accession>A0A4R2BFF4</accession>
<evidence type="ECO:0000313" key="5">
    <source>
        <dbReference type="EMBL" id="TCN25062.1"/>
    </source>
</evidence>
<gene>
    <name evidence="5" type="ORF">EV146_106265</name>
</gene>
<dbReference type="Gene3D" id="3.40.50.2300">
    <property type="match status" value="2"/>
</dbReference>
<keyword evidence="2 3" id="KW-0732">Signal</keyword>
<evidence type="ECO:0000256" key="2">
    <source>
        <dbReference type="ARBA" id="ARBA00022729"/>
    </source>
</evidence>
<reference evidence="5 6" key="1">
    <citation type="journal article" date="2015" name="Stand. Genomic Sci.">
        <title>Genomic Encyclopedia of Bacterial and Archaeal Type Strains, Phase III: the genomes of soil and plant-associated and newly described type strains.</title>
        <authorList>
            <person name="Whitman W.B."/>
            <person name="Woyke T."/>
            <person name="Klenk H.P."/>
            <person name="Zhou Y."/>
            <person name="Lilburn T.G."/>
            <person name="Beck B.J."/>
            <person name="De Vos P."/>
            <person name="Vandamme P."/>
            <person name="Eisen J.A."/>
            <person name="Garrity G."/>
            <person name="Hugenholtz P."/>
            <person name="Kyrpides N.C."/>
        </authorList>
    </citation>
    <scope>NUCLEOTIDE SEQUENCE [LARGE SCALE GENOMIC DNA]</scope>
    <source>
        <strain evidence="5 6">CV53</strain>
    </source>
</reference>
<keyword evidence="5" id="KW-0813">Transport</keyword>
<feature type="chain" id="PRO_5038622127" evidence="3">
    <location>
        <begin position="20"/>
        <end position="352"/>
    </location>
</feature>
<sequence>MKYRRILFSILAVILLASAAGCSSSQNEEHKASAKARLITEDEKVYVGFILDTLQDERWYRDKELFETQVKELGAEVKTLAANGSTEVQISQAELLIAEGVDVLAVVPYDAEAAAEIVELAHKADVKVVSYDRLIKNADVDYYVSFDNEKVGELQASEIVKKKSKGKFAYIGGAETDNNAVLFRKGAMKVLQPLIDKGDIELVYDQYTEKWDPAVAERNMKKALKKEGNKITAVVAANDGTAGGVIKALSASGLAGTVPVSGQDAELEGVRRVYKEIQSMTVYKPIVTLAKNAAEVAVKAGRNENIATETSVHNGKADVPSILLEPIAVTKDNIQDTVVKDGYLDKKDITGE</sequence>
<dbReference type="Proteomes" id="UP000295689">
    <property type="component" value="Unassembled WGS sequence"/>
</dbReference>
<comment type="caution">
    <text evidence="5">The sequence shown here is derived from an EMBL/GenBank/DDBJ whole genome shotgun (WGS) entry which is preliminary data.</text>
</comment>